<comment type="caution">
    <text evidence="3">The sequence shown here is derived from an EMBL/GenBank/DDBJ whole genome shotgun (WGS) entry which is preliminary data.</text>
</comment>
<dbReference type="OrthoDB" id="9805228at2"/>
<dbReference type="Proteomes" id="UP000295509">
    <property type="component" value="Unassembled WGS sequence"/>
</dbReference>
<dbReference type="AlphaFoldDB" id="A0A4R8M4T0"/>
<dbReference type="EMBL" id="SORE01000001">
    <property type="protein sequence ID" value="TDY54812.1"/>
    <property type="molecule type" value="Genomic_DNA"/>
</dbReference>
<evidence type="ECO:0000256" key="1">
    <source>
        <dbReference type="ARBA" id="ARBA00006817"/>
    </source>
</evidence>
<organism evidence="3 4">
    <name type="scientific">Paraburkholderia rhizosphaerae</name>
    <dbReference type="NCBI Taxonomy" id="480658"/>
    <lineage>
        <taxon>Bacteria</taxon>
        <taxon>Pseudomonadati</taxon>
        <taxon>Pseudomonadota</taxon>
        <taxon>Betaproteobacteria</taxon>
        <taxon>Burkholderiales</taxon>
        <taxon>Burkholderiaceae</taxon>
        <taxon>Paraburkholderia</taxon>
    </lineage>
</organism>
<name>A0A4R8M4T0_9BURK</name>
<evidence type="ECO:0000259" key="2">
    <source>
        <dbReference type="Pfam" id="PF08327"/>
    </source>
</evidence>
<evidence type="ECO:0000313" key="3">
    <source>
        <dbReference type="EMBL" id="TDY54812.1"/>
    </source>
</evidence>
<protein>
    <submittedName>
        <fullName evidence="3">Uncharacterized protein YndB with AHSA1/START domain</fullName>
    </submittedName>
</protein>
<dbReference type="Gene3D" id="3.30.530.20">
    <property type="match status" value="1"/>
</dbReference>
<feature type="domain" description="Activator of Hsp90 ATPase homologue 1/2-like C-terminal" evidence="2">
    <location>
        <begin position="23"/>
        <end position="152"/>
    </location>
</feature>
<reference evidence="3 4" key="1">
    <citation type="submission" date="2019-03" db="EMBL/GenBank/DDBJ databases">
        <title>Genomic Encyclopedia of Type Strains, Phase III (KMG-III): the genomes of soil and plant-associated and newly described type strains.</title>
        <authorList>
            <person name="Whitman W."/>
        </authorList>
    </citation>
    <scope>NUCLEOTIDE SEQUENCE [LARGE SCALE GENOMIC DNA]</scope>
    <source>
        <strain evidence="3 4">LMG 29544</strain>
    </source>
</reference>
<dbReference type="RefSeq" id="WP_134189831.1">
    <property type="nucleotide sequence ID" value="NZ_JBHLUW010000027.1"/>
</dbReference>
<gene>
    <name evidence="3" type="ORF">BX592_101268</name>
</gene>
<evidence type="ECO:0000313" key="4">
    <source>
        <dbReference type="Proteomes" id="UP000295509"/>
    </source>
</evidence>
<dbReference type="SUPFAM" id="SSF55961">
    <property type="entry name" value="Bet v1-like"/>
    <property type="match status" value="1"/>
</dbReference>
<accession>A0A4R8M4T0</accession>
<keyword evidence="4" id="KW-1185">Reference proteome</keyword>
<dbReference type="CDD" id="cd08894">
    <property type="entry name" value="SRPBCC_CalC_Aha1-like_1"/>
    <property type="match status" value="1"/>
</dbReference>
<dbReference type="InterPro" id="IPR013538">
    <property type="entry name" value="ASHA1/2-like_C"/>
</dbReference>
<dbReference type="InterPro" id="IPR023393">
    <property type="entry name" value="START-like_dom_sf"/>
</dbReference>
<comment type="similarity">
    <text evidence="1">Belongs to the AHA1 family.</text>
</comment>
<proteinExistence type="inferred from homology"/>
<sequence>MSEVSDGSSTVSDLEILSARTFDAPRERVFRAWTDPVHLARWWGPKGFRNTFHEFDLTPGGNWRFVMHGPDGVDYRNHSVFLEITEPERIVFDHMSGPHFRVIASFDEAGATAGNTKLTYRMLFDTAAACAQVKTFALKANDESFDRLAAELKRMAAG</sequence>
<dbReference type="Pfam" id="PF08327">
    <property type="entry name" value="AHSA1"/>
    <property type="match status" value="1"/>
</dbReference>